<evidence type="ECO:0000259" key="4">
    <source>
        <dbReference type="Pfam" id="PF03486"/>
    </source>
</evidence>
<dbReference type="InterPro" id="IPR057661">
    <property type="entry name" value="RsdA/BaiN/AoA(So)_Rossmann"/>
</dbReference>
<dbReference type="InterPro" id="IPR036188">
    <property type="entry name" value="FAD/NAD-bd_sf"/>
</dbReference>
<protein>
    <recommendedName>
        <fullName evidence="8">Aminoacetone oxidase family FAD-binding enzyme</fullName>
    </recommendedName>
</protein>
<dbReference type="PANTHER" id="PTHR42887">
    <property type="entry name" value="OS12G0638800 PROTEIN"/>
    <property type="match status" value="1"/>
</dbReference>
<dbReference type="Gene3D" id="3.50.50.60">
    <property type="entry name" value="FAD/NAD(P)-binding domain"/>
    <property type="match status" value="1"/>
</dbReference>
<feature type="domain" description="RsdA/BaiN/AoA(So)-like Rossmann fold-like" evidence="4">
    <location>
        <begin position="2"/>
        <end position="405"/>
    </location>
</feature>
<dbReference type="SUPFAM" id="SSF51905">
    <property type="entry name" value="FAD/NAD(P)-binding domain"/>
    <property type="match status" value="1"/>
</dbReference>
<evidence type="ECO:0000256" key="3">
    <source>
        <dbReference type="ARBA" id="ARBA00022827"/>
    </source>
</evidence>
<evidence type="ECO:0000313" key="6">
    <source>
        <dbReference type="EMBL" id="PIT87567.1"/>
    </source>
</evidence>
<dbReference type="Pfam" id="PF03486">
    <property type="entry name" value="HI0933_like"/>
    <property type="match status" value="1"/>
</dbReference>
<accession>A0A2M6W460</accession>
<dbReference type="SUPFAM" id="SSF160996">
    <property type="entry name" value="HI0933 insert domain-like"/>
    <property type="match status" value="1"/>
</dbReference>
<evidence type="ECO:0000256" key="1">
    <source>
        <dbReference type="ARBA" id="ARBA00001974"/>
    </source>
</evidence>
<dbReference type="InterPro" id="IPR055178">
    <property type="entry name" value="RsdA/BaiN/AoA(So)-like_dom"/>
</dbReference>
<evidence type="ECO:0008006" key="8">
    <source>
        <dbReference type="Google" id="ProtNLM"/>
    </source>
</evidence>
<dbReference type="Proteomes" id="UP000231183">
    <property type="component" value="Unassembled WGS sequence"/>
</dbReference>
<gene>
    <name evidence="6" type="ORF">COU31_02200</name>
</gene>
<dbReference type="InterPro" id="IPR004792">
    <property type="entry name" value="BaiN-like"/>
</dbReference>
<comment type="cofactor">
    <cofactor evidence="1">
        <name>FAD</name>
        <dbReference type="ChEBI" id="CHEBI:57692"/>
    </cofactor>
</comment>
<keyword evidence="2" id="KW-0285">Flavoprotein</keyword>
<dbReference type="Gene3D" id="2.40.30.10">
    <property type="entry name" value="Translation factors"/>
    <property type="match status" value="1"/>
</dbReference>
<evidence type="ECO:0000256" key="2">
    <source>
        <dbReference type="ARBA" id="ARBA00022630"/>
    </source>
</evidence>
<dbReference type="Gene3D" id="1.10.8.260">
    <property type="entry name" value="HI0933 insert domain-like"/>
    <property type="match status" value="1"/>
</dbReference>
<evidence type="ECO:0000259" key="5">
    <source>
        <dbReference type="Pfam" id="PF22780"/>
    </source>
</evidence>
<sequence length="413" mass="44967">MRIAIIGGGAAGLMATATINQTNPSAEVFLLEKNLELGKKVMISGGGRCNITTGLEEIPLILKNYPRGSKFLQSALRFFPPGEVKAWFEKNNVPLKREKNNRIFLASNNGQDVVLAFTRLFSHFKTEILFNHQVVGLIKTTAGFDIKLKNKKSLQADKVILAVGGRAFQHTGSTGDGYDLALSLGHHITELAPSLTSFITQEKWVKDLAGISFDQAVITAKTGKKFVFAGSFLFTHTGLSGPAVFALSALTAFEKYDAKTPMAITIDLRPNIAGEMILADLKTIIKQSPKKSLKNILRAFVPLAISEVICRQLNFFQDKKIAQTSNQDLHSIIQWIKKMPLTVIGRATGDEFVTAGGIELSEVNPRTMESKIVPNLYLAGEILNIDGFTGGFNLQSAWSTGRLAGVCASQEIP</sequence>
<keyword evidence="3" id="KW-0274">FAD</keyword>
<comment type="caution">
    <text evidence="6">The sequence shown here is derived from an EMBL/GenBank/DDBJ whole genome shotgun (WGS) entry which is preliminary data.</text>
</comment>
<dbReference type="NCBIfam" id="TIGR00275">
    <property type="entry name" value="aminoacetone oxidase family FAD-binding enzyme"/>
    <property type="match status" value="1"/>
</dbReference>
<evidence type="ECO:0000313" key="7">
    <source>
        <dbReference type="Proteomes" id="UP000231183"/>
    </source>
</evidence>
<proteinExistence type="predicted"/>
<feature type="domain" description="RsdA/BaiN/AoA(So)-like insert" evidence="5">
    <location>
        <begin position="193"/>
        <end position="346"/>
    </location>
</feature>
<dbReference type="InterPro" id="IPR023166">
    <property type="entry name" value="BaiN-like_dom_sf"/>
</dbReference>
<dbReference type="AlphaFoldDB" id="A0A2M6W460"/>
<organism evidence="6 7">
    <name type="scientific">Candidatus Magasanikbacteria bacterium CG10_big_fil_rev_8_21_14_0_10_40_10</name>
    <dbReference type="NCBI Taxonomy" id="1974648"/>
    <lineage>
        <taxon>Bacteria</taxon>
        <taxon>Candidatus Magasanikiibacteriota</taxon>
    </lineage>
</organism>
<name>A0A2M6W460_9BACT</name>
<dbReference type="Pfam" id="PF22780">
    <property type="entry name" value="HI0933_like_1st"/>
    <property type="match status" value="1"/>
</dbReference>
<dbReference type="PANTHER" id="PTHR42887:SF2">
    <property type="entry name" value="OS12G0638800 PROTEIN"/>
    <property type="match status" value="1"/>
</dbReference>
<dbReference type="EMBL" id="PFBX01000020">
    <property type="protein sequence ID" value="PIT87567.1"/>
    <property type="molecule type" value="Genomic_DNA"/>
</dbReference>
<reference evidence="7" key="1">
    <citation type="submission" date="2017-09" db="EMBL/GenBank/DDBJ databases">
        <title>Depth-based differentiation of microbial function through sediment-hosted aquifers and enrichment of novel symbionts in the deep terrestrial subsurface.</title>
        <authorList>
            <person name="Probst A.J."/>
            <person name="Ladd B."/>
            <person name="Jarett J.K."/>
            <person name="Geller-Mcgrath D.E."/>
            <person name="Sieber C.M.K."/>
            <person name="Emerson J.B."/>
            <person name="Anantharaman K."/>
            <person name="Thomas B.C."/>
            <person name="Malmstrom R."/>
            <person name="Stieglmeier M."/>
            <person name="Klingl A."/>
            <person name="Woyke T."/>
            <person name="Ryan C.M."/>
            <person name="Banfield J.F."/>
        </authorList>
    </citation>
    <scope>NUCLEOTIDE SEQUENCE [LARGE SCALE GENOMIC DNA]</scope>
</reference>